<dbReference type="InterPro" id="IPR036645">
    <property type="entry name" value="Elafin-like_sf"/>
</dbReference>
<dbReference type="Pfam" id="PF00095">
    <property type="entry name" value="WAP"/>
    <property type="match status" value="1"/>
</dbReference>
<organism evidence="2">
    <name type="scientific">Timema californicum</name>
    <name type="common">California timema</name>
    <name type="synonym">Walking stick</name>
    <dbReference type="NCBI Taxonomy" id="61474"/>
    <lineage>
        <taxon>Eukaryota</taxon>
        <taxon>Metazoa</taxon>
        <taxon>Ecdysozoa</taxon>
        <taxon>Arthropoda</taxon>
        <taxon>Hexapoda</taxon>
        <taxon>Insecta</taxon>
        <taxon>Pterygota</taxon>
        <taxon>Neoptera</taxon>
        <taxon>Polyneoptera</taxon>
        <taxon>Phasmatodea</taxon>
        <taxon>Timematodea</taxon>
        <taxon>Timematoidea</taxon>
        <taxon>Timematidae</taxon>
        <taxon>Timema</taxon>
    </lineage>
</organism>
<dbReference type="AlphaFoldDB" id="A0A7R9JCX2"/>
<evidence type="ECO:0000259" key="1">
    <source>
        <dbReference type="PROSITE" id="PS51390"/>
    </source>
</evidence>
<dbReference type="SMART" id="SM00217">
    <property type="entry name" value="WAP"/>
    <property type="match status" value="1"/>
</dbReference>
<feature type="domain" description="WAP" evidence="1">
    <location>
        <begin position="17"/>
        <end position="74"/>
    </location>
</feature>
<dbReference type="PRINTS" id="PR00003">
    <property type="entry name" value="4DISULPHCORE"/>
</dbReference>
<dbReference type="PROSITE" id="PS51390">
    <property type="entry name" value="WAP"/>
    <property type="match status" value="1"/>
</dbReference>
<dbReference type="EMBL" id="OE183966">
    <property type="protein sequence ID" value="CAD7576183.1"/>
    <property type="molecule type" value="Genomic_DNA"/>
</dbReference>
<reference evidence="2" key="1">
    <citation type="submission" date="2020-11" db="EMBL/GenBank/DDBJ databases">
        <authorList>
            <person name="Tran Van P."/>
        </authorList>
    </citation>
    <scope>NUCLEOTIDE SEQUENCE</scope>
</reference>
<dbReference type="GO" id="GO:0030414">
    <property type="term" value="F:peptidase inhibitor activity"/>
    <property type="evidence" value="ECO:0007669"/>
    <property type="project" value="InterPro"/>
</dbReference>
<sequence>MNSCAHITLLAPRKPDPPDKPGHCPSLTRDINQPDPADLWCLTSVLHECYGDMDCPGSKKCCQYQCYYVCVAPGVD</sequence>
<accession>A0A7R9JCX2</accession>
<evidence type="ECO:0000313" key="2">
    <source>
        <dbReference type="EMBL" id="CAD7576183.1"/>
    </source>
</evidence>
<gene>
    <name evidence="2" type="ORF">TCMB3V08_LOCUS8757</name>
</gene>
<protein>
    <submittedName>
        <fullName evidence="2">(California timema) hypothetical protein</fullName>
    </submittedName>
</protein>
<name>A0A7R9JCX2_TIMCA</name>
<dbReference type="InterPro" id="IPR008197">
    <property type="entry name" value="WAP_dom"/>
</dbReference>
<proteinExistence type="predicted"/>
<dbReference type="SUPFAM" id="SSF57256">
    <property type="entry name" value="Elafin-like"/>
    <property type="match status" value="1"/>
</dbReference>
<dbReference type="GO" id="GO:0005576">
    <property type="term" value="C:extracellular region"/>
    <property type="evidence" value="ECO:0007669"/>
    <property type="project" value="InterPro"/>
</dbReference>
<dbReference type="Gene3D" id="4.10.75.10">
    <property type="entry name" value="Elafin-like"/>
    <property type="match status" value="1"/>
</dbReference>